<evidence type="ECO:0000256" key="1">
    <source>
        <dbReference type="ARBA" id="ARBA00004240"/>
    </source>
</evidence>
<keyword evidence="8 10" id="KW-0326">Glycosidase</keyword>
<dbReference type="Gene3D" id="2.60.40.1760">
    <property type="entry name" value="glycosyl hydrolase (family 31)"/>
    <property type="match status" value="1"/>
</dbReference>
<dbReference type="GO" id="GO:0005975">
    <property type="term" value="P:carbohydrate metabolic process"/>
    <property type="evidence" value="ECO:0007669"/>
    <property type="project" value="InterPro"/>
</dbReference>
<dbReference type="CDD" id="cd06603">
    <property type="entry name" value="GH31_GANC_GANAB_alpha"/>
    <property type="match status" value="1"/>
</dbReference>
<dbReference type="Gene3D" id="2.60.40.1180">
    <property type="entry name" value="Golgi alpha-mannosidase II"/>
    <property type="match status" value="2"/>
</dbReference>
<organism evidence="15 16">
    <name type="scientific">Chytriomyces confervae</name>
    <dbReference type="NCBI Taxonomy" id="246404"/>
    <lineage>
        <taxon>Eukaryota</taxon>
        <taxon>Fungi</taxon>
        <taxon>Fungi incertae sedis</taxon>
        <taxon>Chytridiomycota</taxon>
        <taxon>Chytridiomycota incertae sedis</taxon>
        <taxon>Chytridiomycetes</taxon>
        <taxon>Chytridiales</taxon>
        <taxon>Chytriomycetaceae</taxon>
        <taxon>Chytriomyces</taxon>
    </lineage>
</organism>
<dbReference type="InterPro" id="IPR000322">
    <property type="entry name" value="Glyco_hydro_31_TIM"/>
</dbReference>
<dbReference type="CDD" id="cd14752">
    <property type="entry name" value="GH31_N"/>
    <property type="match status" value="1"/>
</dbReference>
<keyword evidence="16" id="KW-1185">Reference proteome</keyword>
<evidence type="ECO:0000313" key="15">
    <source>
        <dbReference type="EMBL" id="TPX73252.1"/>
    </source>
</evidence>
<keyword evidence="6" id="KW-0256">Endoplasmic reticulum</keyword>
<evidence type="ECO:0000256" key="5">
    <source>
        <dbReference type="ARBA" id="ARBA00022801"/>
    </source>
</evidence>
<dbReference type="GO" id="GO:0030246">
    <property type="term" value="F:carbohydrate binding"/>
    <property type="evidence" value="ECO:0007669"/>
    <property type="project" value="InterPro"/>
</dbReference>
<evidence type="ECO:0000256" key="6">
    <source>
        <dbReference type="ARBA" id="ARBA00022824"/>
    </source>
</evidence>
<evidence type="ECO:0000259" key="14">
    <source>
        <dbReference type="Pfam" id="PF21365"/>
    </source>
</evidence>
<evidence type="ECO:0000259" key="12">
    <source>
        <dbReference type="Pfam" id="PF01055"/>
    </source>
</evidence>
<dbReference type="FunFam" id="3.20.20.80:FF:000039">
    <property type="entry name" value="Glucosidase, alpha neutral C"/>
    <property type="match status" value="1"/>
</dbReference>
<dbReference type="GO" id="GO:0017177">
    <property type="term" value="C:glucosidase II complex"/>
    <property type="evidence" value="ECO:0007669"/>
    <property type="project" value="TreeGrafter"/>
</dbReference>
<dbReference type="InterPro" id="IPR017853">
    <property type="entry name" value="GH"/>
</dbReference>
<gene>
    <name evidence="15" type="ORF">CcCBS67573_g05470</name>
</gene>
<dbReference type="Pfam" id="PF01055">
    <property type="entry name" value="Glyco_hydro_31_2nd"/>
    <property type="match status" value="1"/>
</dbReference>
<comment type="similarity">
    <text evidence="3 10">Belongs to the glycosyl hydrolase 31 family.</text>
</comment>
<dbReference type="SUPFAM" id="SSF74650">
    <property type="entry name" value="Galactose mutarotase-like"/>
    <property type="match status" value="1"/>
</dbReference>
<dbReference type="SUPFAM" id="SSF51011">
    <property type="entry name" value="Glycosyl hydrolase domain"/>
    <property type="match status" value="1"/>
</dbReference>
<dbReference type="PROSITE" id="PS00707">
    <property type="entry name" value="GLYCOSYL_HYDROL_F31_2"/>
    <property type="match status" value="1"/>
</dbReference>
<protein>
    <recommendedName>
        <fullName evidence="9">Glucosidase II subunit alpha</fullName>
    </recommendedName>
</protein>
<evidence type="ECO:0000259" key="13">
    <source>
        <dbReference type="Pfam" id="PF13802"/>
    </source>
</evidence>
<comment type="caution">
    <text evidence="15">The sequence shown here is derived from an EMBL/GenBank/DDBJ whole genome shotgun (WGS) entry which is preliminary data.</text>
</comment>
<comment type="pathway">
    <text evidence="2">Glycan metabolism; N-glycan metabolism.</text>
</comment>
<keyword evidence="7" id="KW-0325">Glycoprotein</keyword>
<evidence type="ECO:0000256" key="3">
    <source>
        <dbReference type="ARBA" id="ARBA00007806"/>
    </source>
</evidence>
<proteinExistence type="inferred from homology"/>
<dbReference type="PANTHER" id="PTHR22762:SF54">
    <property type="entry name" value="BCDNA.GH04962"/>
    <property type="match status" value="1"/>
</dbReference>
<evidence type="ECO:0000256" key="11">
    <source>
        <dbReference type="SAM" id="MobiDB-lite"/>
    </source>
</evidence>
<dbReference type="SUPFAM" id="SSF51445">
    <property type="entry name" value="(Trans)glycosidases"/>
    <property type="match status" value="1"/>
</dbReference>
<dbReference type="InterPro" id="IPR025887">
    <property type="entry name" value="Glyco_hydro_31_N_dom"/>
</dbReference>
<evidence type="ECO:0000256" key="8">
    <source>
        <dbReference type="ARBA" id="ARBA00023295"/>
    </source>
</evidence>
<dbReference type="OrthoDB" id="3237269at2759"/>
<dbReference type="Pfam" id="PF13802">
    <property type="entry name" value="Gal_mutarotas_2"/>
    <property type="match status" value="1"/>
</dbReference>
<evidence type="ECO:0000256" key="9">
    <source>
        <dbReference type="ARBA" id="ARBA00042895"/>
    </source>
</evidence>
<evidence type="ECO:0000256" key="7">
    <source>
        <dbReference type="ARBA" id="ARBA00023180"/>
    </source>
</evidence>
<dbReference type="STRING" id="246404.A0A507FAT9"/>
<dbReference type="Pfam" id="PF21365">
    <property type="entry name" value="Glyco_hydro_31_3rd"/>
    <property type="match status" value="1"/>
</dbReference>
<dbReference type="PANTHER" id="PTHR22762">
    <property type="entry name" value="ALPHA-GLUCOSIDASE"/>
    <property type="match status" value="1"/>
</dbReference>
<dbReference type="InterPro" id="IPR048395">
    <property type="entry name" value="Glyco_hydro_31_C"/>
</dbReference>
<dbReference type="InterPro" id="IPR011013">
    <property type="entry name" value="Gal_mutarotase_sf_dom"/>
</dbReference>
<name>A0A507FAT9_9FUNG</name>
<keyword evidence="5 10" id="KW-0378">Hydrolase</keyword>
<dbReference type="AlphaFoldDB" id="A0A507FAT9"/>
<dbReference type="GO" id="GO:0006491">
    <property type="term" value="P:N-glycan processing"/>
    <property type="evidence" value="ECO:0007669"/>
    <property type="project" value="TreeGrafter"/>
</dbReference>
<dbReference type="EMBL" id="QEAP01000198">
    <property type="protein sequence ID" value="TPX73252.1"/>
    <property type="molecule type" value="Genomic_DNA"/>
</dbReference>
<feature type="region of interest" description="Disordered" evidence="11">
    <location>
        <begin position="115"/>
        <end position="142"/>
    </location>
</feature>
<comment type="subcellular location">
    <subcellularLocation>
        <location evidence="1">Endoplasmic reticulum</location>
    </subcellularLocation>
</comment>
<keyword evidence="4" id="KW-0732">Signal</keyword>
<feature type="domain" description="Glycoside hydrolase family 31 TIM barrel" evidence="12">
    <location>
        <begin position="326"/>
        <end position="654"/>
    </location>
</feature>
<sequence length="914" mass="102433">MKGTLSASVSSSSGVLFALSVGVLDGGALRVQMREENPIGNLYQVANVVLENVELKSKPFKLVQSSSEYTAIAFNSTDIEHTLAIHHRPFRMDLSSRNTPIWTFNEHGYLHYEHQRLKDSPPPTDGSEPAQSNDETLSEDEKTKKQLLEEIKKDMWDESFSGKIDSKPKGPTSIGFDMNFPGFKHTYGLPQHASSYSLKPTRGSEAQYSEPYRLYNFDVFEYELDNPMALYGSVPFLMAHRKDYSVGVLWMNAAEMWVDVERKAGRGSSPALQMQDYVPFSTISQTSATSTTTHWMAESGSIDVLILLGPTPAAVSDQLTRFSGRPALPQLFAIGYHQCRWNYLDEQDVADVDANFDQFDIPYDVLWLDIEHTDGKRYFTWDKVKFPNPADMQNDLAVKGRKMVTIIDPHLKQDDGYPVSKKAKDLGLLVKNSGGSDFDGWCWPGSSFWIDYLNPEGRKFWAEQFKYTNYQGSTPSLYTWNDMNEPSVFNGPEITMPKDNLHHGGFEHREVHNIYGALQHRATAEGHLVRSDNTDRPFVLSRAFFIGTQKYGAIWTGDNTATWDHLAVSVPMLLTIGGSGITFCGADVGGFFGNPDTDLLVRWYQMAAFQPFFRAHAHIDTKRREPWLFGEPFTSTIREAIRRRYRILPYLYTLFWESNQNGAPVMRSIMHEFPEDENTFEIEDAFMLGSALLIHPVVAKDVTSVSVYLPPSAVWYNYNTFARISNTASPVQVETPLDVIPIFLKGGSILPRRDRVRRAAGLGVHDPYTLVIALDKAGSAKGKLYVDDGKSYRHETHGESIVADLEFQGGVLSSTSRAWFEKRGAADGKVVTDQATVLESLGNRVERLVILGMKASGVKSVVVKKAGETAGKRLEFSEEEVVLEGVDEGSAKQTVVIVKDPKVLIGEEWSIVLS</sequence>
<dbReference type="Gene3D" id="3.20.20.80">
    <property type="entry name" value="Glycosidases"/>
    <property type="match status" value="1"/>
</dbReference>
<reference evidence="15 16" key="1">
    <citation type="journal article" date="2019" name="Sci. Rep.">
        <title>Comparative genomics of chytrid fungi reveal insights into the obligate biotrophic and pathogenic lifestyle of Synchytrium endobioticum.</title>
        <authorList>
            <person name="van de Vossenberg B.T.L.H."/>
            <person name="Warris S."/>
            <person name="Nguyen H.D.T."/>
            <person name="van Gent-Pelzer M.P.E."/>
            <person name="Joly D.L."/>
            <person name="van de Geest H.C."/>
            <person name="Bonants P.J.M."/>
            <person name="Smith D.S."/>
            <person name="Levesque C.A."/>
            <person name="van der Lee T.A.J."/>
        </authorList>
    </citation>
    <scope>NUCLEOTIDE SEQUENCE [LARGE SCALE GENOMIC DNA]</scope>
    <source>
        <strain evidence="15 16">CBS 675.73</strain>
    </source>
</reference>
<feature type="domain" description="Glycoside hydrolase family 31 N-terminal" evidence="13">
    <location>
        <begin position="19"/>
        <end position="259"/>
    </location>
</feature>
<accession>A0A507FAT9</accession>
<dbReference type="InterPro" id="IPR030459">
    <property type="entry name" value="Glyco_hydro_31_CS"/>
</dbReference>
<dbReference type="GO" id="GO:0090599">
    <property type="term" value="F:alpha-glucosidase activity"/>
    <property type="evidence" value="ECO:0007669"/>
    <property type="project" value="UniProtKB-ARBA"/>
</dbReference>
<feature type="domain" description="Glycosyl hydrolase family 31 C-terminal" evidence="14">
    <location>
        <begin position="662"/>
        <end position="750"/>
    </location>
</feature>
<evidence type="ECO:0000256" key="4">
    <source>
        <dbReference type="ARBA" id="ARBA00022729"/>
    </source>
</evidence>
<evidence type="ECO:0000313" key="16">
    <source>
        <dbReference type="Proteomes" id="UP000320333"/>
    </source>
</evidence>
<evidence type="ECO:0000256" key="10">
    <source>
        <dbReference type="RuleBase" id="RU361185"/>
    </source>
</evidence>
<dbReference type="InterPro" id="IPR013780">
    <property type="entry name" value="Glyco_hydro_b"/>
</dbReference>
<dbReference type="Proteomes" id="UP000320333">
    <property type="component" value="Unassembled WGS sequence"/>
</dbReference>
<evidence type="ECO:0000256" key="2">
    <source>
        <dbReference type="ARBA" id="ARBA00004833"/>
    </source>
</evidence>